<dbReference type="SUPFAM" id="SSF52440">
    <property type="entry name" value="PreATP-grasp domain"/>
    <property type="match status" value="1"/>
</dbReference>
<dbReference type="Pfam" id="PF02785">
    <property type="entry name" value="Biotin_carb_C"/>
    <property type="match status" value="1"/>
</dbReference>
<comment type="subunit">
    <text evidence="3 17">Acetyl-CoA carboxylase is a heterohexamer of biotin carboxyl carrier protein, biotin carboxylase and the two subunits of carboxyl transferase in a 2:2 complex.</text>
</comment>
<evidence type="ECO:0000256" key="11">
    <source>
        <dbReference type="ARBA" id="ARBA00022842"/>
    </source>
</evidence>
<evidence type="ECO:0000256" key="12">
    <source>
        <dbReference type="ARBA" id="ARBA00023098"/>
    </source>
</evidence>
<keyword evidence="10 16" id="KW-0067">ATP-binding</keyword>
<evidence type="ECO:0000256" key="2">
    <source>
        <dbReference type="ARBA" id="ARBA00004956"/>
    </source>
</evidence>
<dbReference type="EMBL" id="LROS01000005">
    <property type="protein sequence ID" value="OBR96401.1"/>
    <property type="molecule type" value="Genomic_DNA"/>
</dbReference>
<keyword evidence="9 17" id="KW-0276">Fatty acid metabolism</keyword>
<dbReference type="Gene3D" id="3.30.470.20">
    <property type="entry name" value="ATP-grasp fold, B domain"/>
    <property type="match status" value="1"/>
</dbReference>
<dbReference type="Pfam" id="PF02786">
    <property type="entry name" value="CPSase_L_D2"/>
    <property type="match status" value="1"/>
</dbReference>
<dbReference type="SUPFAM" id="SSF51246">
    <property type="entry name" value="Rudiment single hybrid motif"/>
    <property type="match status" value="1"/>
</dbReference>
<evidence type="ECO:0000313" key="20">
    <source>
        <dbReference type="EMBL" id="OBR96401.1"/>
    </source>
</evidence>
<comment type="function">
    <text evidence="1 17">This protein is a component of the acetyl coenzyme A carboxylase complex; first, biotin carboxylase catalyzes the carboxylation of the carrier protein and then the transcarboxylase transfers the carboxyl group to form malonyl-CoA.</text>
</comment>
<evidence type="ECO:0000259" key="19">
    <source>
        <dbReference type="PROSITE" id="PS50979"/>
    </source>
</evidence>
<evidence type="ECO:0000256" key="5">
    <source>
        <dbReference type="ARBA" id="ARBA00022516"/>
    </source>
</evidence>
<evidence type="ECO:0000256" key="14">
    <source>
        <dbReference type="ARBA" id="ARBA00023267"/>
    </source>
</evidence>
<dbReference type="FunFam" id="3.30.470.20:FF:000028">
    <property type="entry name" value="Methylcrotonoyl-CoA carboxylase subunit alpha, mitochondrial"/>
    <property type="match status" value="1"/>
</dbReference>
<keyword evidence="8 16" id="KW-0547">Nucleotide-binding</keyword>
<evidence type="ECO:0000256" key="17">
    <source>
        <dbReference type="RuleBase" id="RU365063"/>
    </source>
</evidence>
<dbReference type="InterPro" id="IPR011764">
    <property type="entry name" value="Biotin_carboxylation_dom"/>
</dbReference>
<dbReference type="InterPro" id="IPR005479">
    <property type="entry name" value="CPAse_ATP-bd"/>
</dbReference>
<keyword evidence="14 17" id="KW-0092">Biotin</keyword>
<dbReference type="RefSeq" id="WP_065076935.1">
    <property type="nucleotide sequence ID" value="NZ_LROS01000005.1"/>
</dbReference>
<dbReference type="FunFam" id="3.40.50.20:FF:000010">
    <property type="entry name" value="Propionyl-CoA carboxylase subunit alpha"/>
    <property type="match status" value="1"/>
</dbReference>
<keyword evidence="13 17" id="KW-0275">Fatty acid biosynthesis</keyword>
<evidence type="ECO:0000259" key="18">
    <source>
        <dbReference type="PROSITE" id="PS50975"/>
    </source>
</evidence>
<dbReference type="PROSITE" id="PS50979">
    <property type="entry name" value="BC"/>
    <property type="match status" value="1"/>
</dbReference>
<evidence type="ECO:0000256" key="8">
    <source>
        <dbReference type="ARBA" id="ARBA00022741"/>
    </source>
</evidence>
<sequence>MFNKILIANRGEIAVRIIRACREMGIETVAVYSEVDRDALHTQMADEAICIGPASPKESYLNVQNIISATVLSGAQAIHPGFGFLSENSKFASICQQCNITFIGPTPECIDNMGNKSNARDIMGKAGVPIVPGSDGAIKTNEELLETARKIGYPVMIKASAGGGGRGIRVVYDESEIIKNYENAKAEASAAFGDDTIYLEKFIERPKHVEIQILGDNFENVVYLGERDCSMQRRNQKVMEEAPSKVVTEELRKSMGETAVRAAKAVHYNNAGTVEFLLDKNNNYYFMEMNTRIQVEHAITEMVTGIDLVKEQIKIAAGEKLDFSQEDVKITGHSIECRINAEDVKRGFMPSPGKIKDLYVPGGFNVRVDSAVYSGYNIPPYYDSMIAKLIVYGKDRDEAICRMRRALGEFIIEGVSTNIDFQFELIDSKEFIEGTYDTKFIENNFKY</sequence>
<keyword evidence="5 17" id="KW-0444">Lipid biosynthesis</keyword>
<dbReference type="PANTHER" id="PTHR48095">
    <property type="entry name" value="PYRUVATE CARBOXYLASE SUBUNIT A"/>
    <property type="match status" value="1"/>
</dbReference>
<dbReference type="PROSITE" id="PS50975">
    <property type="entry name" value="ATP_GRASP"/>
    <property type="match status" value="1"/>
</dbReference>
<dbReference type="GO" id="GO:0004075">
    <property type="term" value="F:biotin carboxylase activity"/>
    <property type="evidence" value="ECO:0007669"/>
    <property type="project" value="UniProtKB-EC"/>
</dbReference>
<dbReference type="InterPro" id="IPR051602">
    <property type="entry name" value="ACC_Biotin_Carboxylase"/>
</dbReference>
<dbReference type="Gene3D" id="3.30.1490.20">
    <property type="entry name" value="ATP-grasp fold, A domain"/>
    <property type="match status" value="1"/>
</dbReference>
<comment type="pathway">
    <text evidence="2 17">Lipid metabolism; malonyl-CoA biosynthesis; malonyl-CoA from acetyl-CoA: step 1/1.</text>
</comment>
<evidence type="ECO:0000313" key="21">
    <source>
        <dbReference type="Proteomes" id="UP000093954"/>
    </source>
</evidence>
<evidence type="ECO:0000256" key="7">
    <source>
        <dbReference type="ARBA" id="ARBA00022723"/>
    </source>
</evidence>
<keyword evidence="7" id="KW-0479">Metal-binding</keyword>
<keyword evidence="12 17" id="KW-0443">Lipid metabolism</keyword>
<accession>A0A1A6B226</accession>
<dbReference type="GO" id="GO:2001295">
    <property type="term" value="P:malonyl-CoA biosynthetic process"/>
    <property type="evidence" value="ECO:0007669"/>
    <property type="project" value="UniProtKB-UniPathway"/>
</dbReference>
<dbReference type="Gene3D" id="3.40.50.20">
    <property type="match status" value="1"/>
</dbReference>
<evidence type="ECO:0000256" key="13">
    <source>
        <dbReference type="ARBA" id="ARBA00023160"/>
    </source>
</evidence>
<feature type="domain" description="ATP-grasp" evidence="18">
    <location>
        <begin position="120"/>
        <end position="317"/>
    </location>
</feature>
<dbReference type="InterPro" id="IPR004549">
    <property type="entry name" value="Acetyl_CoA_COase_biotin_COase"/>
</dbReference>
<gene>
    <name evidence="20" type="primary">accC</name>
    <name evidence="20" type="ORF">CLRAG_05230</name>
</gene>
<evidence type="ECO:0000256" key="9">
    <source>
        <dbReference type="ARBA" id="ARBA00022832"/>
    </source>
</evidence>
<evidence type="ECO:0000256" key="6">
    <source>
        <dbReference type="ARBA" id="ARBA00022598"/>
    </source>
</evidence>
<evidence type="ECO:0000256" key="10">
    <source>
        <dbReference type="ARBA" id="ARBA00022840"/>
    </source>
</evidence>
<dbReference type="InterPro" id="IPR016185">
    <property type="entry name" value="PreATP-grasp_dom_sf"/>
</dbReference>
<keyword evidence="6 17" id="KW-0436">Ligase</keyword>
<comment type="catalytic activity">
    <reaction evidence="15 17">
        <text>N(6)-biotinyl-L-lysyl-[protein] + hydrogencarbonate + ATP = N(6)-carboxybiotinyl-L-lysyl-[protein] + ADP + phosphate + H(+)</text>
        <dbReference type="Rhea" id="RHEA:13501"/>
        <dbReference type="Rhea" id="RHEA-COMP:10505"/>
        <dbReference type="Rhea" id="RHEA-COMP:10506"/>
        <dbReference type="ChEBI" id="CHEBI:15378"/>
        <dbReference type="ChEBI" id="CHEBI:17544"/>
        <dbReference type="ChEBI" id="CHEBI:30616"/>
        <dbReference type="ChEBI" id="CHEBI:43474"/>
        <dbReference type="ChEBI" id="CHEBI:83144"/>
        <dbReference type="ChEBI" id="CHEBI:83145"/>
        <dbReference type="ChEBI" id="CHEBI:456216"/>
        <dbReference type="EC" id="6.3.4.14"/>
    </reaction>
</comment>
<reference evidence="20 21" key="1">
    <citation type="journal article" date="2012" name="Front. Microbiol.">
        <title>Draft Genome Sequence of the Virulent Strain 01-B526 of the Fish Pathogen Aeromonas salmonicida.</title>
        <authorList>
            <person name="Charette S.J."/>
            <person name="Brochu F."/>
            <person name="Boyle B."/>
            <person name="Filion G."/>
            <person name="Tanaka K.H."/>
            <person name="Derome N."/>
        </authorList>
    </citation>
    <scope>NUCLEOTIDE SEQUENCE [LARGE SCALE GENOMIC DNA]</scope>
    <source>
        <strain evidence="20 21">P11</strain>
    </source>
</reference>
<dbReference type="UniPathway" id="UPA00655">
    <property type="reaction ID" value="UER00711"/>
</dbReference>
<proteinExistence type="predicted"/>
<dbReference type="Proteomes" id="UP000093954">
    <property type="component" value="Unassembled WGS sequence"/>
</dbReference>
<organism evidence="20 21">
    <name type="scientific">Clostridium ragsdalei P11</name>
    <dbReference type="NCBI Taxonomy" id="1353534"/>
    <lineage>
        <taxon>Bacteria</taxon>
        <taxon>Bacillati</taxon>
        <taxon>Bacillota</taxon>
        <taxon>Clostridia</taxon>
        <taxon>Eubacteriales</taxon>
        <taxon>Clostridiaceae</taxon>
        <taxon>Clostridium</taxon>
    </lineage>
</organism>
<evidence type="ECO:0000256" key="15">
    <source>
        <dbReference type="ARBA" id="ARBA00048600"/>
    </source>
</evidence>
<feature type="domain" description="Biotin carboxylation" evidence="19">
    <location>
        <begin position="1"/>
        <end position="446"/>
    </location>
</feature>
<dbReference type="FunFam" id="3.30.1490.20:FF:000018">
    <property type="entry name" value="Biotin carboxylase"/>
    <property type="match status" value="1"/>
</dbReference>
<dbReference type="NCBIfam" id="NF004085">
    <property type="entry name" value="PRK05586.1"/>
    <property type="match status" value="1"/>
</dbReference>
<dbReference type="InterPro" id="IPR005481">
    <property type="entry name" value="BC-like_N"/>
</dbReference>
<dbReference type="InterPro" id="IPR011761">
    <property type="entry name" value="ATP-grasp"/>
</dbReference>
<dbReference type="Pfam" id="PF00289">
    <property type="entry name" value="Biotin_carb_N"/>
    <property type="match status" value="1"/>
</dbReference>
<evidence type="ECO:0000256" key="4">
    <source>
        <dbReference type="ARBA" id="ARBA00013263"/>
    </source>
</evidence>
<dbReference type="EC" id="6.3.4.14" evidence="4 17"/>
<dbReference type="PROSITE" id="PS00866">
    <property type="entry name" value="CPSASE_1"/>
    <property type="match status" value="1"/>
</dbReference>
<name>A0A1A6B226_9CLOT</name>
<evidence type="ECO:0000256" key="1">
    <source>
        <dbReference type="ARBA" id="ARBA00003761"/>
    </source>
</evidence>
<evidence type="ECO:0000256" key="16">
    <source>
        <dbReference type="PROSITE-ProRule" id="PRU00409"/>
    </source>
</evidence>
<dbReference type="PATRIC" id="fig|1353534.3.peg.534"/>
<protein>
    <recommendedName>
        <fullName evidence="4 17">Biotin carboxylase</fullName>
        <ecNumber evidence="4 17">6.3.4.14</ecNumber>
    </recommendedName>
    <alternativeName>
        <fullName evidence="17">Acetyl-coenzyme A carboxylase biotin carboxylase subunit A</fullName>
    </alternativeName>
</protein>
<comment type="caution">
    <text evidence="20">The sequence shown here is derived from an EMBL/GenBank/DDBJ whole genome shotgun (WGS) entry which is preliminary data.</text>
</comment>
<dbReference type="GO" id="GO:0005524">
    <property type="term" value="F:ATP binding"/>
    <property type="evidence" value="ECO:0007669"/>
    <property type="project" value="UniProtKB-UniRule"/>
</dbReference>
<dbReference type="PROSITE" id="PS00867">
    <property type="entry name" value="CPSASE_2"/>
    <property type="match status" value="1"/>
</dbReference>
<dbReference type="GO" id="GO:0046872">
    <property type="term" value="F:metal ion binding"/>
    <property type="evidence" value="ECO:0007669"/>
    <property type="project" value="UniProtKB-KW"/>
</dbReference>
<dbReference type="NCBIfam" id="TIGR00514">
    <property type="entry name" value="accC"/>
    <property type="match status" value="1"/>
</dbReference>
<evidence type="ECO:0000256" key="3">
    <source>
        <dbReference type="ARBA" id="ARBA00011750"/>
    </source>
</evidence>
<dbReference type="PANTHER" id="PTHR48095:SF2">
    <property type="entry name" value="BIOTIN CARBOXYLASE, CHLOROPLASTIC"/>
    <property type="match status" value="1"/>
</dbReference>
<dbReference type="NCBIfam" id="NF006367">
    <property type="entry name" value="PRK08591.1"/>
    <property type="match status" value="1"/>
</dbReference>
<dbReference type="InterPro" id="IPR011054">
    <property type="entry name" value="Rudment_hybrid_motif"/>
</dbReference>
<dbReference type="InterPro" id="IPR013815">
    <property type="entry name" value="ATP_grasp_subdomain_1"/>
</dbReference>
<dbReference type="SMART" id="SM00878">
    <property type="entry name" value="Biotin_carb_C"/>
    <property type="match status" value="1"/>
</dbReference>
<dbReference type="SUPFAM" id="SSF56059">
    <property type="entry name" value="Glutathione synthetase ATP-binding domain-like"/>
    <property type="match status" value="1"/>
</dbReference>
<keyword evidence="11" id="KW-0460">Magnesium</keyword>
<keyword evidence="21" id="KW-1185">Reference proteome</keyword>
<dbReference type="InterPro" id="IPR005482">
    <property type="entry name" value="Biotin_COase_C"/>
</dbReference>
<dbReference type="AlphaFoldDB" id="A0A1A6B226"/>
<dbReference type="GO" id="GO:0006633">
    <property type="term" value="P:fatty acid biosynthetic process"/>
    <property type="evidence" value="ECO:0007669"/>
    <property type="project" value="UniProtKB-KW"/>
</dbReference>